<dbReference type="Proteomes" id="UP000005632">
    <property type="component" value="Chromosome"/>
</dbReference>
<feature type="transmembrane region" description="Helical" evidence="6">
    <location>
        <begin position="421"/>
        <end position="442"/>
    </location>
</feature>
<keyword evidence="2" id="KW-1003">Cell membrane</keyword>
<dbReference type="AlphaFoldDB" id="G8QVT0"/>
<feature type="transmembrane region" description="Helical" evidence="6">
    <location>
        <begin position="389"/>
        <end position="409"/>
    </location>
</feature>
<proteinExistence type="predicted"/>
<feature type="transmembrane region" description="Helical" evidence="6">
    <location>
        <begin position="12"/>
        <end position="34"/>
    </location>
</feature>
<dbReference type="EMBL" id="CP003155">
    <property type="protein sequence ID" value="AEV29372.1"/>
    <property type="molecule type" value="Genomic_DNA"/>
</dbReference>
<dbReference type="KEGG" id="sgp:SpiGrapes_1565"/>
<keyword evidence="5 6" id="KW-0472">Membrane</keyword>
<feature type="transmembrane region" description="Helical" evidence="6">
    <location>
        <begin position="118"/>
        <end position="138"/>
    </location>
</feature>
<reference evidence="7 8" key="1">
    <citation type="submission" date="2011-11" db="EMBL/GenBank/DDBJ databases">
        <title>Complete sequence of Spirochaeta sp. grapes.</title>
        <authorList>
            <consortium name="US DOE Joint Genome Institute"/>
            <person name="Lucas S."/>
            <person name="Han J."/>
            <person name="Lapidus A."/>
            <person name="Cheng J.-F."/>
            <person name="Goodwin L."/>
            <person name="Pitluck S."/>
            <person name="Peters L."/>
            <person name="Ovchinnikova G."/>
            <person name="Munk A.C."/>
            <person name="Detter J.C."/>
            <person name="Han C."/>
            <person name="Tapia R."/>
            <person name="Land M."/>
            <person name="Hauser L."/>
            <person name="Kyrpides N."/>
            <person name="Ivanova N."/>
            <person name="Pagani I."/>
            <person name="Ritalahtilisa K."/>
            <person name="Loeffler F."/>
            <person name="Woyke T."/>
        </authorList>
    </citation>
    <scope>NUCLEOTIDE SEQUENCE [LARGE SCALE GENOMIC DNA]</scope>
    <source>
        <strain evidence="8">ATCC BAA-1885 / DSM 22778 / Grapes</strain>
    </source>
</reference>
<evidence type="ECO:0000256" key="2">
    <source>
        <dbReference type="ARBA" id="ARBA00022475"/>
    </source>
</evidence>
<feature type="transmembrane region" description="Helical" evidence="6">
    <location>
        <begin position="179"/>
        <end position="197"/>
    </location>
</feature>
<feature type="transmembrane region" description="Helical" evidence="6">
    <location>
        <begin position="363"/>
        <end position="383"/>
    </location>
</feature>
<evidence type="ECO:0000256" key="5">
    <source>
        <dbReference type="ARBA" id="ARBA00023136"/>
    </source>
</evidence>
<evidence type="ECO:0000256" key="1">
    <source>
        <dbReference type="ARBA" id="ARBA00004651"/>
    </source>
</evidence>
<evidence type="ECO:0000256" key="6">
    <source>
        <dbReference type="SAM" id="Phobius"/>
    </source>
</evidence>
<dbReference type="InterPro" id="IPR002797">
    <property type="entry name" value="Polysacc_synth"/>
</dbReference>
<accession>G8QVT0</accession>
<organism evidence="7 8">
    <name type="scientific">Sphaerochaeta pleomorpha (strain ATCC BAA-1885 / DSM 22778 / Grapes)</name>
    <dbReference type="NCBI Taxonomy" id="158190"/>
    <lineage>
        <taxon>Bacteria</taxon>
        <taxon>Pseudomonadati</taxon>
        <taxon>Spirochaetota</taxon>
        <taxon>Spirochaetia</taxon>
        <taxon>Spirochaetales</taxon>
        <taxon>Sphaerochaetaceae</taxon>
        <taxon>Sphaerochaeta</taxon>
    </lineage>
</organism>
<keyword evidence="4 6" id="KW-1133">Transmembrane helix</keyword>
<feature type="transmembrane region" description="Helical" evidence="6">
    <location>
        <begin position="454"/>
        <end position="471"/>
    </location>
</feature>
<dbReference type="PANTHER" id="PTHR30250:SF11">
    <property type="entry name" value="O-ANTIGEN TRANSPORTER-RELATED"/>
    <property type="match status" value="1"/>
</dbReference>
<dbReference type="eggNOG" id="COG2244">
    <property type="taxonomic scope" value="Bacteria"/>
</dbReference>
<feature type="transmembrane region" description="Helical" evidence="6">
    <location>
        <begin position="293"/>
        <end position="314"/>
    </location>
</feature>
<sequence>MTNKKVLKNSLIYTFNNILLKAFNFLLLPLYTVFLTTTDYGVINLLSSFSAVSTYIIAFSLYSAVIRFYADYKHDLEKVRTFFGTVICFVFLSGCVFFILALLLKNVLAKFLFQGVDFYPSVLMALIALVFTSLYTIYQDILKGMQEARKSAMVSISYFFLQVILNILFVAFFSWGANGVLLSLVISSSLACIWMLFDLKRLHLIRFCLDKTILKETLSYSIPIIPHNLSTQIAQFVSKVFINGTSSLASVGLFSLASRFGSLADLVQSSVNAAFQPWFYDQMNKKGFDRKQIVDLSSVLVWFYSFLFLCVGLFCQELIVLMASSQYEESWKLVPLIVITFSLKTPYYFYINILFYYKKASKYIFTATVTSSLVNVALSYFLIQKYGMYGSVAADAIAMVIRVGIVVWISNKFDKIGYNIGHFIGLSLLTVLFLVTGLYFSYTRYANVISFGNIVYKAVVLLVFLSIVYLANRGSIQDAFAVLRKKKARKGNV</sequence>
<dbReference type="Pfam" id="PF01943">
    <property type="entry name" value="Polysacc_synt"/>
    <property type="match status" value="1"/>
</dbReference>
<comment type="subcellular location">
    <subcellularLocation>
        <location evidence="1">Cell membrane</location>
        <topology evidence="1">Multi-pass membrane protein</topology>
    </subcellularLocation>
</comment>
<gene>
    <name evidence="7" type="ordered locus">SpiGrapes_1565</name>
</gene>
<feature type="transmembrane region" description="Helical" evidence="6">
    <location>
        <begin position="46"/>
        <end position="70"/>
    </location>
</feature>
<dbReference type="InterPro" id="IPR050833">
    <property type="entry name" value="Poly_Biosynth_Transport"/>
</dbReference>
<evidence type="ECO:0000313" key="7">
    <source>
        <dbReference type="EMBL" id="AEV29372.1"/>
    </source>
</evidence>
<dbReference type="RefSeq" id="WP_014270220.1">
    <property type="nucleotide sequence ID" value="NC_016633.1"/>
</dbReference>
<dbReference type="HOGENOM" id="CLU_022017_7_4_12"/>
<feature type="transmembrane region" description="Helical" evidence="6">
    <location>
        <begin position="82"/>
        <end position="103"/>
    </location>
</feature>
<name>G8QVT0_SPHPG</name>
<feature type="transmembrane region" description="Helical" evidence="6">
    <location>
        <begin position="334"/>
        <end position="356"/>
    </location>
</feature>
<evidence type="ECO:0000256" key="4">
    <source>
        <dbReference type="ARBA" id="ARBA00022989"/>
    </source>
</evidence>
<dbReference type="PANTHER" id="PTHR30250">
    <property type="entry name" value="PST FAMILY PREDICTED COLANIC ACID TRANSPORTER"/>
    <property type="match status" value="1"/>
</dbReference>
<keyword evidence="8" id="KW-1185">Reference proteome</keyword>
<dbReference type="OrthoDB" id="371333at2"/>
<evidence type="ECO:0000313" key="8">
    <source>
        <dbReference type="Proteomes" id="UP000005632"/>
    </source>
</evidence>
<keyword evidence="3 6" id="KW-0812">Transmembrane</keyword>
<evidence type="ECO:0000256" key="3">
    <source>
        <dbReference type="ARBA" id="ARBA00022692"/>
    </source>
</evidence>
<feature type="transmembrane region" description="Helical" evidence="6">
    <location>
        <begin position="150"/>
        <end position="173"/>
    </location>
</feature>
<protein>
    <submittedName>
        <fullName evidence="7">Membrane protein involved in the export of O-antigen and teichoic acid</fullName>
    </submittedName>
</protein>
<dbReference type="STRING" id="158190.SpiGrapes_1565"/>
<dbReference type="GO" id="GO:0005886">
    <property type="term" value="C:plasma membrane"/>
    <property type="evidence" value="ECO:0007669"/>
    <property type="project" value="UniProtKB-SubCell"/>
</dbReference>